<keyword evidence="1" id="KW-0812">Transmembrane</keyword>
<feature type="transmembrane region" description="Helical" evidence="1">
    <location>
        <begin position="31"/>
        <end position="53"/>
    </location>
</feature>
<dbReference type="Proteomes" id="UP000008634">
    <property type="component" value="Chromosome"/>
</dbReference>
<evidence type="ECO:0000313" key="2">
    <source>
        <dbReference type="EMBL" id="ADV51301.1"/>
    </source>
</evidence>
<protein>
    <submittedName>
        <fullName evidence="2">Uncharacterized protein</fullName>
    </submittedName>
</protein>
<dbReference type="AlphaFoldDB" id="E6XDW3"/>
<name>E6XDW3_CELAD</name>
<feature type="transmembrane region" description="Helical" evidence="1">
    <location>
        <begin position="6"/>
        <end position="24"/>
    </location>
</feature>
<feature type="transmembrane region" description="Helical" evidence="1">
    <location>
        <begin position="65"/>
        <end position="85"/>
    </location>
</feature>
<keyword evidence="1" id="KW-1133">Transmembrane helix</keyword>
<keyword evidence="1" id="KW-0472">Membrane</keyword>
<dbReference type="EMBL" id="CP002453">
    <property type="protein sequence ID" value="ADV51301.1"/>
    <property type="molecule type" value="Genomic_DNA"/>
</dbReference>
<gene>
    <name evidence="2" type="ordered locus">Celal_4058</name>
</gene>
<sequence length="120" mass="13984">MEHLIGYFFITIGIMCMLGVVLLSKERIGWLIIRASICMAVPILSLWLSLLFLHLNFAEYLLLEVPYSLLFYAILTILTFIVNGFDMKNLRSFIVFLIGFMMLYFGLYFEFIIGTMRIGF</sequence>
<organism evidence="2 3">
    <name type="scientific">Cellulophaga algicola (strain DSM 14237 / IC166 / ACAM 630)</name>
    <dbReference type="NCBI Taxonomy" id="688270"/>
    <lineage>
        <taxon>Bacteria</taxon>
        <taxon>Pseudomonadati</taxon>
        <taxon>Bacteroidota</taxon>
        <taxon>Flavobacteriia</taxon>
        <taxon>Flavobacteriales</taxon>
        <taxon>Flavobacteriaceae</taxon>
        <taxon>Cellulophaga</taxon>
    </lineage>
</organism>
<dbReference type="STRING" id="688270.Celal_4058"/>
<reference evidence="2 3" key="1">
    <citation type="journal article" date="2010" name="Stand. Genomic Sci.">
        <title>Complete genome sequence of Cellulophaga algicola type strain (IC166).</title>
        <authorList>
            <person name="Abt B."/>
            <person name="Lu M."/>
            <person name="Misra M."/>
            <person name="Han C."/>
            <person name="Nolan M."/>
            <person name="Lucas S."/>
            <person name="Hammon N."/>
            <person name="Deshpande S."/>
            <person name="Cheng J.F."/>
            <person name="Tapia R."/>
            <person name="Goodwin L."/>
            <person name="Pitluck S."/>
            <person name="Liolios K."/>
            <person name="Pagani I."/>
            <person name="Ivanova N."/>
            <person name="Mavromatis K."/>
            <person name="Ovchinikova G."/>
            <person name="Pati A."/>
            <person name="Chen A."/>
            <person name="Palaniappan K."/>
            <person name="Land M."/>
            <person name="Hauser L."/>
            <person name="Chang Y.J."/>
            <person name="Jeffries C.D."/>
            <person name="Detter J.C."/>
            <person name="Brambilla E."/>
            <person name="Rohde M."/>
            <person name="Tindall B.J."/>
            <person name="Goker M."/>
            <person name="Woyke T."/>
            <person name="Bristow J."/>
            <person name="Eisen J.A."/>
            <person name="Markowitz V."/>
            <person name="Hugenholtz P."/>
            <person name="Kyrpides N.C."/>
            <person name="Klenk H.P."/>
            <person name="Lapidus A."/>
        </authorList>
    </citation>
    <scope>NUCLEOTIDE SEQUENCE [LARGE SCALE GENOMIC DNA]</scope>
    <source>
        <strain evidence="3">DSM 14237 / IC166 / ACAM 630</strain>
    </source>
</reference>
<evidence type="ECO:0000313" key="3">
    <source>
        <dbReference type="Proteomes" id="UP000008634"/>
    </source>
</evidence>
<accession>E6XDW3</accession>
<dbReference type="OrthoDB" id="1450248at2"/>
<proteinExistence type="predicted"/>
<dbReference type="HOGENOM" id="CLU_2045476_0_0_10"/>
<dbReference type="KEGG" id="cao:Celal_4058"/>
<feature type="transmembrane region" description="Helical" evidence="1">
    <location>
        <begin position="92"/>
        <end position="113"/>
    </location>
</feature>
<keyword evidence="3" id="KW-1185">Reference proteome</keyword>
<evidence type="ECO:0000256" key="1">
    <source>
        <dbReference type="SAM" id="Phobius"/>
    </source>
</evidence>
<dbReference type="RefSeq" id="WP_013552750.1">
    <property type="nucleotide sequence ID" value="NC_014934.1"/>
</dbReference>